<evidence type="ECO:0000313" key="2">
    <source>
        <dbReference type="Proteomes" id="UP001317001"/>
    </source>
</evidence>
<evidence type="ECO:0000313" key="1">
    <source>
        <dbReference type="EMBL" id="UUV22234.1"/>
    </source>
</evidence>
<organism evidence="1 2">
    <name type="scientific">Paenimyroides aestuarii</name>
    <dbReference type="NCBI Taxonomy" id="2968490"/>
    <lineage>
        <taxon>Bacteria</taxon>
        <taxon>Pseudomonadati</taxon>
        <taxon>Bacteroidota</taxon>
        <taxon>Flavobacteriia</taxon>
        <taxon>Flavobacteriales</taxon>
        <taxon>Flavobacteriaceae</taxon>
        <taxon>Paenimyroides</taxon>
    </lineage>
</organism>
<proteinExistence type="predicted"/>
<dbReference type="SUPFAM" id="SSF56645">
    <property type="entry name" value="Acyl-CoA dehydrogenase NM domain-like"/>
    <property type="match status" value="1"/>
</dbReference>
<dbReference type="Proteomes" id="UP001317001">
    <property type="component" value="Chromosome"/>
</dbReference>
<dbReference type="Gene3D" id="1.10.540.10">
    <property type="entry name" value="Acyl-CoA dehydrogenase/oxidase, N-terminal domain"/>
    <property type="match status" value="1"/>
</dbReference>
<keyword evidence="2" id="KW-1185">Reference proteome</keyword>
<sequence length="335" mass="38116">MDSFKIQQKLLEAKEIPADVMEHIYNERWLQIWVPKRYGGLGLSFINGLKLLKSLAFIDGSLGWMVTLCAGANYFSRNLKPDIAKELFKDNFTCFGGSGAIGGTAEKLNDFYLINGRWTFATGAPHLSHFTLNAVVTENDQPVLDENGKELVRSFIIPKDQAEIIADWNAMGMQATGTFSFTVDNVLVDVHHSFIYNEFYTDAVLDRIPFRIFADLTLLVNYLGMAAHFLDEAEKIRPQLDLTAFRNDLSSEENKTYLFANKMETLLENQQKITTEVQTEIHQFGETLVANLSHRILDLYFQLGIKASHTNEPIQQIFCDYFTATQHANFRRVCS</sequence>
<dbReference type="InterPro" id="IPR009100">
    <property type="entry name" value="AcylCoA_DH/oxidase_NM_dom_sf"/>
</dbReference>
<evidence type="ECO:0008006" key="3">
    <source>
        <dbReference type="Google" id="ProtNLM"/>
    </source>
</evidence>
<gene>
    <name evidence="1" type="ORF">NPX36_04140</name>
</gene>
<dbReference type="EMBL" id="CP102382">
    <property type="protein sequence ID" value="UUV22234.1"/>
    <property type="molecule type" value="Genomic_DNA"/>
</dbReference>
<dbReference type="RefSeq" id="WP_257500151.1">
    <property type="nucleotide sequence ID" value="NZ_CP102382.1"/>
</dbReference>
<protein>
    <recommendedName>
        <fullName evidence="3">Acyl-CoA dehydrogenase</fullName>
    </recommendedName>
</protein>
<accession>A0ABY5NUV2</accession>
<dbReference type="Gene3D" id="2.40.110.10">
    <property type="entry name" value="Butyryl-CoA Dehydrogenase, subunit A, domain 2"/>
    <property type="match status" value="1"/>
</dbReference>
<dbReference type="InterPro" id="IPR037069">
    <property type="entry name" value="AcylCoA_DH/ox_N_sf"/>
</dbReference>
<dbReference type="InterPro" id="IPR046373">
    <property type="entry name" value="Acyl-CoA_Oxase/DH_mid-dom_sf"/>
</dbReference>
<reference evidence="1 2" key="1">
    <citation type="submission" date="2022-08" db="EMBL/GenBank/DDBJ databases">
        <title>Myroides zhujiangensis sp. nov., a novel bacterium isolated from sediment in the Pearl River Estuary.</title>
        <authorList>
            <person name="Cui L."/>
        </authorList>
    </citation>
    <scope>NUCLEOTIDE SEQUENCE [LARGE SCALE GENOMIC DNA]</scope>
    <source>
        <strain evidence="1 2">SCSIO 72103</strain>
    </source>
</reference>
<name>A0ABY5NUV2_9FLAO</name>